<dbReference type="SUPFAM" id="SSF53448">
    <property type="entry name" value="Nucleotide-diphospho-sugar transferases"/>
    <property type="match status" value="1"/>
</dbReference>
<dbReference type="PANTHER" id="PTHR48090">
    <property type="entry name" value="UNDECAPRENYL-PHOSPHATE 4-DEOXY-4-FORMAMIDO-L-ARABINOSE TRANSFERASE-RELATED"/>
    <property type="match status" value="1"/>
</dbReference>
<dbReference type="CDD" id="cd04179">
    <property type="entry name" value="DPM_DPG-synthase_like"/>
    <property type="match status" value="1"/>
</dbReference>
<gene>
    <name evidence="2" type="ORF">UFOPK1684_01439</name>
</gene>
<reference evidence="2" key="1">
    <citation type="submission" date="2020-05" db="EMBL/GenBank/DDBJ databases">
        <authorList>
            <person name="Chiriac C."/>
            <person name="Salcher M."/>
            <person name="Ghai R."/>
            <person name="Kavagutti S V."/>
        </authorList>
    </citation>
    <scope>NUCLEOTIDE SEQUENCE</scope>
</reference>
<organism evidence="2">
    <name type="scientific">freshwater metagenome</name>
    <dbReference type="NCBI Taxonomy" id="449393"/>
    <lineage>
        <taxon>unclassified sequences</taxon>
        <taxon>metagenomes</taxon>
        <taxon>ecological metagenomes</taxon>
    </lineage>
</organism>
<evidence type="ECO:0000313" key="2">
    <source>
        <dbReference type="EMBL" id="CAB4581362.1"/>
    </source>
</evidence>
<evidence type="ECO:0000259" key="1">
    <source>
        <dbReference type="Pfam" id="PF00535"/>
    </source>
</evidence>
<dbReference type="InterPro" id="IPR050256">
    <property type="entry name" value="Glycosyltransferase_2"/>
</dbReference>
<sequence length="233" mass="25867">MTTTKKSGRPAREADAWVVIPLFNESEVISSVVTELCQSFEHVVCVDDGSSDDSAELATKAGARVLRHPINLGQGAALQTGFDYVLTHEDATHVITFDADGQHRVSDALEMLELARSKRISAVFGSRFLDKRTKPGLKKKVVLTVAVIATRIFTGLRLTDAHNGLRVLSRETISKIRMEQNGMSHASEIVHQIAKARLAWREYPVEILYTEYSKRKGQSLLNSINIVIDLIVR</sequence>
<dbReference type="InterPro" id="IPR001173">
    <property type="entry name" value="Glyco_trans_2-like"/>
</dbReference>
<dbReference type="InterPro" id="IPR029044">
    <property type="entry name" value="Nucleotide-diphossugar_trans"/>
</dbReference>
<proteinExistence type="predicted"/>
<dbReference type="EMBL" id="CAEZTM010000101">
    <property type="protein sequence ID" value="CAB4581362.1"/>
    <property type="molecule type" value="Genomic_DNA"/>
</dbReference>
<dbReference type="PANTHER" id="PTHR48090:SF7">
    <property type="entry name" value="RFBJ PROTEIN"/>
    <property type="match status" value="1"/>
</dbReference>
<protein>
    <submittedName>
        <fullName evidence="2">Unannotated protein</fullName>
    </submittedName>
</protein>
<name>A0A6J6EXM5_9ZZZZ</name>
<feature type="domain" description="Glycosyltransferase 2-like" evidence="1">
    <location>
        <begin position="18"/>
        <end position="171"/>
    </location>
</feature>
<dbReference type="Gene3D" id="3.90.550.10">
    <property type="entry name" value="Spore Coat Polysaccharide Biosynthesis Protein SpsA, Chain A"/>
    <property type="match status" value="1"/>
</dbReference>
<dbReference type="AlphaFoldDB" id="A0A6J6EXM5"/>
<accession>A0A6J6EXM5</accession>
<dbReference type="Pfam" id="PF00535">
    <property type="entry name" value="Glycos_transf_2"/>
    <property type="match status" value="1"/>
</dbReference>